<proteinExistence type="predicted"/>
<dbReference type="Proteomes" id="UP001234202">
    <property type="component" value="Unassembled WGS sequence"/>
</dbReference>
<sequence length="509" mass="53601">MLYIASALKSTAVTHSAYIPGFIPVDPALQEEEQDIGDALVVAKGNALEVWRAAADGLVNVESARTEVWGMVVGLEWVGKEGQTPHVVVMTDHPLARLLIYRYQHSTTTNPSSPSLLLTDSYTLTPTKFTAEFYTDLVADRERGMLVASLYSGVLGVFMVGDPAELVYDASARGGRKKQVKGRRMSQAAAVKKGGKGKGKAKDGEDGEEAEMMDVDDAEGGNEVTRSDVLVFTKKQEIPIHIYNLLSLAFLAVPKPTNYSATSSPTIESAALAFLYVTPDYTIELAAKTLDPETQQFTDVCAPVDVLSPPSLYAPPAVDPSSGATPTSGAGGRPDPSVLKEEFGIPGAAKLLSLPLPSVSIDRQSLGGVLVIGDEFSAAFTLRRVHQRSSSSLSSMSAFQSQSGAASFVDANSPENTKRRKGSAGGSLVPVVGNTGAAGSSKGDGAQGGAGAGVKMVLARQWRVRQGFGEVSGYVCCAGYSSVLILAIYGGMLLFAVRPTYSVRLHSLL</sequence>
<protein>
    <submittedName>
        <fullName evidence="1">Uncharacterized protein</fullName>
    </submittedName>
</protein>
<reference evidence="1" key="1">
    <citation type="submission" date="2023-04" db="EMBL/GenBank/DDBJ databases">
        <title>Draft Genome sequencing of Naganishia species isolated from polar environments using Oxford Nanopore Technology.</title>
        <authorList>
            <person name="Leo P."/>
            <person name="Venkateswaran K."/>
        </authorList>
    </citation>
    <scope>NUCLEOTIDE SEQUENCE</scope>
    <source>
        <strain evidence="1">DBVPG 5303</strain>
    </source>
</reference>
<organism evidence="1 2">
    <name type="scientific">Naganishia onofrii</name>
    <dbReference type="NCBI Taxonomy" id="1851511"/>
    <lineage>
        <taxon>Eukaryota</taxon>
        <taxon>Fungi</taxon>
        <taxon>Dikarya</taxon>
        <taxon>Basidiomycota</taxon>
        <taxon>Agaricomycotina</taxon>
        <taxon>Tremellomycetes</taxon>
        <taxon>Filobasidiales</taxon>
        <taxon>Filobasidiaceae</taxon>
        <taxon>Naganishia</taxon>
    </lineage>
</organism>
<comment type="caution">
    <text evidence="1">The sequence shown here is derived from an EMBL/GenBank/DDBJ whole genome shotgun (WGS) entry which is preliminary data.</text>
</comment>
<accession>A0ACC2X5M0</accession>
<keyword evidence="2" id="KW-1185">Reference proteome</keyword>
<evidence type="ECO:0000313" key="2">
    <source>
        <dbReference type="Proteomes" id="UP001234202"/>
    </source>
</evidence>
<name>A0ACC2X5M0_9TREE</name>
<gene>
    <name evidence="1" type="ORF">QFC24_005858</name>
</gene>
<dbReference type="EMBL" id="JASBWV010000026">
    <property type="protein sequence ID" value="KAJ9118895.1"/>
    <property type="molecule type" value="Genomic_DNA"/>
</dbReference>
<evidence type="ECO:0000313" key="1">
    <source>
        <dbReference type="EMBL" id="KAJ9118895.1"/>
    </source>
</evidence>